<gene>
    <name evidence="3" type="ORF">GCM10011509_13280</name>
</gene>
<accession>A0ABQ2F9Q3</accession>
<feature type="compositionally biased region" description="Basic and acidic residues" evidence="1">
    <location>
        <begin position="7"/>
        <end position="20"/>
    </location>
</feature>
<keyword evidence="2" id="KW-0812">Transmembrane</keyword>
<dbReference type="Proteomes" id="UP000662111">
    <property type="component" value="Unassembled WGS sequence"/>
</dbReference>
<evidence type="ECO:0000313" key="3">
    <source>
        <dbReference type="EMBL" id="GGK66334.1"/>
    </source>
</evidence>
<keyword evidence="4" id="KW-1185">Reference proteome</keyword>
<reference evidence="4" key="1">
    <citation type="journal article" date="2019" name="Int. J. Syst. Evol. Microbiol.">
        <title>The Global Catalogue of Microorganisms (GCM) 10K type strain sequencing project: providing services to taxonomists for standard genome sequencing and annotation.</title>
        <authorList>
            <consortium name="The Broad Institute Genomics Platform"/>
            <consortium name="The Broad Institute Genome Sequencing Center for Infectious Disease"/>
            <person name="Wu L."/>
            <person name="Ma J."/>
        </authorList>
    </citation>
    <scope>NUCLEOTIDE SEQUENCE [LARGE SCALE GENOMIC DNA]</scope>
    <source>
        <strain evidence="4">CGMCC 1.5362</strain>
    </source>
</reference>
<organism evidence="3 4">
    <name type="scientific">Ornithinimicrobium pekingense</name>
    <dbReference type="NCBI Taxonomy" id="384677"/>
    <lineage>
        <taxon>Bacteria</taxon>
        <taxon>Bacillati</taxon>
        <taxon>Actinomycetota</taxon>
        <taxon>Actinomycetes</taxon>
        <taxon>Micrococcales</taxon>
        <taxon>Ornithinimicrobiaceae</taxon>
        <taxon>Ornithinimicrobium</taxon>
    </lineage>
</organism>
<proteinExistence type="predicted"/>
<keyword evidence="2" id="KW-1133">Transmembrane helix</keyword>
<evidence type="ECO:0000256" key="2">
    <source>
        <dbReference type="SAM" id="Phobius"/>
    </source>
</evidence>
<feature type="transmembrane region" description="Helical" evidence="2">
    <location>
        <begin position="45"/>
        <end position="67"/>
    </location>
</feature>
<evidence type="ECO:0000313" key="4">
    <source>
        <dbReference type="Proteomes" id="UP000662111"/>
    </source>
</evidence>
<protein>
    <submittedName>
        <fullName evidence="3">Uncharacterized protein</fullName>
    </submittedName>
</protein>
<feature type="region of interest" description="Disordered" evidence="1">
    <location>
        <begin position="1"/>
        <end position="31"/>
    </location>
</feature>
<keyword evidence="2" id="KW-0472">Membrane</keyword>
<name>A0ABQ2F9Q3_9MICO</name>
<sequence length="630" mass="65212">MTPTTRTVEDLRRTLHETADSHPAPSPTDLLRDLREERSRRRQAGASRGAVAAAAAVVVGAAGMQLLTGDDPTPAPPAEGTGSAVERGWVLDDGTPPEQADGLLLLETVPVPYGGADDLTLPGPGGATSDGSQRFAVLWCEVGPDDSAITPPSLRLRTPAGPTVEVPCLPEDDPSQVTVTPVPLPPGEVTLAPTWRGDVPGDGEAVLGIYREASSAEYDFPGWPDPPLTPPAHGPDAVVLDPGSAAGDGTVHGGARAATVTLTSDSSLELWRGVPGGLQVDVDGVRVTDDGDSGAVGGDAWQEADPELRDGVWDAFTAGQRRTLALPEEVLPGPGETRTVTVTVVPRAGEQHWQVAVLATGSEPAAVAPTAPSTGATSEMPQWYAGHRLVATWQVPRTGVANRLELPDELGQDGAEATWALRCPGVARDGGVVATGRVTVDEETLERVCSARTQEALYPVAEAAGYDGTVVTPGSEVRVAVPADPEGGIALVAAYVPVPFEEFDFEAAAEAPQGWDPLAAVRGEVTVGHRLDPAGLTDGTVTEVTLPPDTVGVRLTTEGVGRVRLLVDGSPAEGWGVDQDGWWTSWTDDRVTSVPVAWVQAPSDGGELTLEVDGYPGGAVEAEVLVVVPE</sequence>
<comment type="caution">
    <text evidence="3">The sequence shown here is derived from an EMBL/GenBank/DDBJ whole genome shotgun (WGS) entry which is preliminary data.</text>
</comment>
<evidence type="ECO:0000256" key="1">
    <source>
        <dbReference type="SAM" id="MobiDB-lite"/>
    </source>
</evidence>
<dbReference type="RefSeq" id="WP_022923033.1">
    <property type="nucleotide sequence ID" value="NZ_BMLB01000003.1"/>
</dbReference>
<dbReference type="EMBL" id="BMLB01000003">
    <property type="protein sequence ID" value="GGK66334.1"/>
    <property type="molecule type" value="Genomic_DNA"/>
</dbReference>